<dbReference type="Proteomes" id="UP001292079">
    <property type="component" value="Unassembled WGS sequence"/>
</dbReference>
<evidence type="ECO:0000256" key="6">
    <source>
        <dbReference type="ARBA" id="ARBA00023098"/>
    </source>
</evidence>
<keyword evidence="11" id="KW-1185">Reference proteome</keyword>
<accession>A0AAE1ZJQ3</accession>
<dbReference type="GO" id="GO:0005789">
    <property type="term" value="C:endoplasmic reticulum membrane"/>
    <property type="evidence" value="ECO:0007669"/>
    <property type="project" value="UniProtKB-SubCell"/>
</dbReference>
<evidence type="ECO:0000256" key="2">
    <source>
        <dbReference type="ARBA" id="ARBA00022692"/>
    </source>
</evidence>
<keyword evidence="6" id="KW-0443">Lipid metabolism</keyword>
<feature type="transmembrane region" description="Helical" evidence="9">
    <location>
        <begin position="277"/>
        <end position="304"/>
    </location>
</feature>
<keyword evidence="3" id="KW-0378">Hydrolase</keyword>
<comment type="subcellular location">
    <subcellularLocation>
        <location evidence="1">Endoplasmic reticulum membrane</location>
        <topology evidence="1">Multi-pass membrane protein</topology>
    </subcellularLocation>
</comment>
<feature type="transmembrane region" description="Helical" evidence="9">
    <location>
        <begin position="150"/>
        <end position="170"/>
    </location>
</feature>
<keyword evidence="5 9" id="KW-1133">Transmembrane helix</keyword>
<dbReference type="AlphaFoldDB" id="A0AAE1ZJQ3"/>
<dbReference type="GO" id="GO:0034389">
    <property type="term" value="P:lipid droplet organization"/>
    <property type="evidence" value="ECO:0007669"/>
    <property type="project" value="InterPro"/>
</dbReference>
<evidence type="ECO:0000313" key="10">
    <source>
        <dbReference type="EMBL" id="KAK4474584.1"/>
    </source>
</evidence>
<dbReference type="PANTHER" id="PTHR23129">
    <property type="entry name" value="ACYL-COENZYME A DIPHOSPHATASE FITM2"/>
    <property type="match status" value="1"/>
</dbReference>
<dbReference type="HAMAP" id="MF_03230">
    <property type="entry name" value="FITM2"/>
    <property type="match status" value="1"/>
</dbReference>
<evidence type="ECO:0000313" key="11">
    <source>
        <dbReference type="Proteomes" id="UP001292079"/>
    </source>
</evidence>
<feature type="region of interest" description="Disordered" evidence="8">
    <location>
        <begin position="30"/>
        <end position="50"/>
    </location>
</feature>
<evidence type="ECO:0000256" key="4">
    <source>
        <dbReference type="ARBA" id="ARBA00022824"/>
    </source>
</evidence>
<dbReference type="GO" id="GO:0008654">
    <property type="term" value="P:phospholipid biosynthetic process"/>
    <property type="evidence" value="ECO:0007669"/>
    <property type="project" value="TreeGrafter"/>
</dbReference>
<name>A0AAE1ZJQ3_SCHME</name>
<feature type="transmembrane region" description="Helical" evidence="9">
    <location>
        <begin position="80"/>
        <end position="99"/>
    </location>
</feature>
<evidence type="ECO:0000256" key="5">
    <source>
        <dbReference type="ARBA" id="ARBA00022989"/>
    </source>
</evidence>
<dbReference type="EMBL" id="JALJAT010000001">
    <property type="protein sequence ID" value="KAK4474584.1"/>
    <property type="molecule type" value="Genomic_DNA"/>
</dbReference>
<dbReference type="PANTHER" id="PTHR23129:SF0">
    <property type="entry name" value="ACYL-COENZYME A DIPHOSPHATASE FITM2"/>
    <property type="match status" value="1"/>
</dbReference>
<gene>
    <name evidence="10" type="ORF">MN116_001724</name>
</gene>
<keyword evidence="2 9" id="KW-0812">Transmembrane</keyword>
<feature type="transmembrane region" description="Helical" evidence="9">
    <location>
        <begin position="310"/>
        <end position="328"/>
    </location>
</feature>
<keyword evidence="4" id="KW-0256">Endoplasmic reticulum</keyword>
<proteinExistence type="inferred from homology"/>
<evidence type="ECO:0008006" key="12">
    <source>
        <dbReference type="Google" id="ProtNLM"/>
    </source>
</evidence>
<organism evidence="10 11">
    <name type="scientific">Schistosoma mekongi</name>
    <name type="common">Parasitic worm</name>
    <dbReference type="NCBI Taxonomy" id="38744"/>
    <lineage>
        <taxon>Eukaryota</taxon>
        <taxon>Metazoa</taxon>
        <taxon>Spiralia</taxon>
        <taxon>Lophotrochozoa</taxon>
        <taxon>Platyhelminthes</taxon>
        <taxon>Trematoda</taxon>
        <taxon>Digenea</taxon>
        <taxon>Strigeidida</taxon>
        <taxon>Schistosomatoidea</taxon>
        <taxon>Schistosomatidae</taxon>
        <taxon>Schistosoma</taxon>
    </lineage>
</organism>
<protein>
    <recommendedName>
        <fullName evidence="12">FIT family protein</fullName>
    </recommendedName>
</protein>
<feature type="transmembrane region" description="Helical" evidence="9">
    <location>
        <begin position="119"/>
        <end position="138"/>
    </location>
</feature>
<sequence length="354" mass="39675">MCPVQELRYIITFHNSSIHKHMKPAAMKKFSTSHSSPLPPSEPGAPKRPVPGPASPWHFLDLLLFSTLRRPIFVDPAIKAGIYLCLAAGVSLVFDFVRAPPTYFSNKHNPFNKIFVKLGWAWTCGCLAAFVIVSSFVYTGGNIKLMRAHILRLVIGSGCWYTVTGLINLVHDWSGHCHPASVTLLNGLRPNQRASCHRAGGVWLGFDISGHCFLLVMSNLWIMEELSCMQHWNKLSDILQLNKSSESSQFVNVSGIWNVSERELNTMRSAYRRLTTIIRLVFSFTACLSMLWDIMFLSTIIYFHNMPSKLLGTAFGVACWFLFYRIIFRSYPTGSWGGLAPGLPGDGPTKFVPN</sequence>
<dbReference type="InterPro" id="IPR019388">
    <property type="entry name" value="FIT"/>
</dbReference>
<dbReference type="GO" id="GO:0010945">
    <property type="term" value="F:coenzyme A diphosphatase activity"/>
    <property type="evidence" value="ECO:0007669"/>
    <property type="project" value="InterPro"/>
</dbReference>
<evidence type="ECO:0000256" key="7">
    <source>
        <dbReference type="ARBA" id="ARBA00023136"/>
    </source>
</evidence>
<evidence type="ECO:0000256" key="1">
    <source>
        <dbReference type="ARBA" id="ARBA00004477"/>
    </source>
</evidence>
<feature type="transmembrane region" description="Helical" evidence="9">
    <location>
        <begin position="202"/>
        <end position="222"/>
    </location>
</feature>
<evidence type="ECO:0000256" key="3">
    <source>
        <dbReference type="ARBA" id="ARBA00022801"/>
    </source>
</evidence>
<reference evidence="10" key="2">
    <citation type="journal article" date="2023" name="Infect Dis Poverty">
        <title>Chromosome-scale genome of the human blood fluke Schistosoma mekongi and its implications for public health.</title>
        <authorList>
            <person name="Zhou M."/>
            <person name="Xu L."/>
            <person name="Xu D."/>
            <person name="Chen W."/>
            <person name="Khan J."/>
            <person name="Hu Y."/>
            <person name="Huang H."/>
            <person name="Wei H."/>
            <person name="Zhang Y."/>
            <person name="Chusongsang P."/>
            <person name="Tanasarnprasert K."/>
            <person name="Hu X."/>
            <person name="Limpanont Y."/>
            <person name="Lv Z."/>
        </authorList>
    </citation>
    <scope>NUCLEOTIDE SEQUENCE</scope>
    <source>
        <strain evidence="10">LV_2022a</strain>
    </source>
</reference>
<evidence type="ECO:0000256" key="8">
    <source>
        <dbReference type="SAM" id="MobiDB-lite"/>
    </source>
</evidence>
<evidence type="ECO:0000256" key="9">
    <source>
        <dbReference type="SAM" id="Phobius"/>
    </source>
</evidence>
<dbReference type="Pfam" id="PF10261">
    <property type="entry name" value="FIT"/>
    <property type="match status" value="1"/>
</dbReference>
<keyword evidence="7 9" id="KW-0472">Membrane</keyword>
<dbReference type="InterPro" id="IPR046401">
    <property type="entry name" value="FITM1/2"/>
</dbReference>
<feature type="compositionally biased region" description="Pro residues" evidence="8">
    <location>
        <begin position="37"/>
        <end position="50"/>
    </location>
</feature>
<comment type="caution">
    <text evidence="10">The sequence shown here is derived from an EMBL/GenBank/DDBJ whole genome shotgun (WGS) entry which is preliminary data.</text>
</comment>
<dbReference type="GO" id="GO:0019915">
    <property type="term" value="P:lipid storage"/>
    <property type="evidence" value="ECO:0007669"/>
    <property type="project" value="InterPro"/>
</dbReference>
<reference evidence="10" key="1">
    <citation type="submission" date="2022-04" db="EMBL/GenBank/DDBJ databases">
        <authorList>
            <person name="Xu L."/>
            <person name="Lv Z."/>
        </authorList>
    </citation>
    <scope>NUCLEOTIDE SEQUENCE</scope>
    <source>
        <strain evidence="10">LV_2022a</strain>
    </source>
</reference>